<sequence length="294" mass="33831">MSFDCQKNQALPKVYGQAANFEITDYYYTSVDLAEALLQRSTHLIGTVRKNRKGLPMNVIGEKLKKGEMVAMENYSGVLVFKWKDKRDVLGLSTRHKVGFVTVTSKRNKNKSALKPTAIADYNKHKSSIDLSDQLGSYSNPSRRNIRRFQKLAIELLLNTTVINAYLVYMTHKIINSKRYTITKFREQLCTQLLGLCQERSSSAEIREPREHKFGKNPVVDHRNQIVHLGTIDIDNHQLSIIFDPPHLLKGIRNNLLTKDMVFRGKIASWKDIITVYNMDCQLGHTRMNKKFTD</sequence>
<dbReference type="AlphaFoldDB" id="A0A2H1WP49"/>
<dbReference type="PANTHER" id="PTHR46599:SF3">
    <property type="entry name" value="PIGGYBAC TRANSPOSABLE ELEMENT-DERIVED PROTEIN 4"/>
    <property type="match status" value="1"/>
</dbReference>
<dbReference type="Pfam" id="PF13843">
    <property type="entry name" value="DDE_Tnp_1_7"/>
    <property type="match status" value="1"/>
</dbReference>
<dbReference type="PANTHER" id="PTHR46599">
    <property type="entry name" value="PIGGYBAC TRANSPOSABLE ELEMENT-DERIVED PROTEIN 4"/>
    <property type="match status" value="1"/>
</dbReference>
<dbReference type="EMBL" id="ODYU01009999">
    <property type="protein sequence ID" value="SOQ54787.1"/>
    <property type="molecule type" value="Genomic_DNA"/>
</dbReference>
<evidence type="ECO:0000313" key="2">
    <source>
        <dbReference type="EMBL" id="SOQ54787.1"/>
    </source>
</evidence>
<organism evidence="2">
    <name type="scientific">Spodoptera frugiperda</name>
    <name type="common">Fall armyworm</name>
    <dbReference type="NCBI Taxonomy" id="7108"/>
    <lineage>
        <taxon>Eukaryota</taxon>
        <taxon>Metazoa</taxon>
        <taxon>Ecdysozoa</taxon>
        <taxon>Arthropoda</taxon>
        <taxon>Hexapoda</taxon>
        <taxon>Insecta</taxon>
        <taxon>Pterygota</taxon>
        <taxon>Neoptera</taxon>
        <taxon>Endopterygota</taxon>
        <taxon>Lepidoptera</taxon>
        <taxon>Glossata</taxon>
        <taxon>Ditrysia</taxon>
        <taxon>Noctuoidea</taxon>
        <taxon>Noctuidae</taxon>
        <taxon>Amphipyrinae</taxon>
        <taxon>Spodoptera</taxon>
    </lineage>
</organism>
<evidence type="ECO:0000259" key="1">
    <source>
        <dbReference type="Pfam" id="PF13843"/>
    </source>
</evidence>
<reference evidence="2" key="1">
    <citation type="submission" date="2016-07" db="EMBL/GenBank/DDBJ databases">
        <authorList>
            <person name="Bretaudeau A."/>
        </authorList>
    </citation>
    <scope>NUCLEOTIDE SEQUENCE</scope>
    <source>
        <strain evidence="2">Rice</strain>
        <tissue evidence="2">Whole body</tissue>
    </source>
</reference>
<proteinExistence type="predicted"/>
<protein>
    <submittedName>
        <fullName evidence="2">SFRICE_013395</fullName>
    </submittedName>
</protein>
<name>A0A2H1WP49_SPOFR</name>
<gene>
    <name evidence="2" type="ORF">SFRICE_013395</name>
</gene>
<feature type="domain" description="PiggyBac transposable element-derived protein" evidence="1">
    <location>
        <begin position="24"/>
        <end position="166"/>
    </location>
</feature>
<accession>A0A2H1WP49</accession>
<dbReference type="InterPro" id="IPR029526">
    <property type="entry name" value="PGBD"/>
</dbReference>